<accession>A0A975BU85</accession>
<evidence type="ECO:0000313" key="2">
    <source>
        <dbReference type="EMBL" id="QTA91834.1"/>
    </source>
</evidence>
<evidence type="ECO:0000256" key="1">
    <source>
        <dbReference type="SAM" id="MobiDB-lite"/>
    </source>
</evidence>
<organism evidence="2 3">
    <name type="scientific">Desulfonema magnum</name>
    <dbReference type="NCBI Taxonomy" id="45655"/>
    <lineage>
        <taxon>Bacteria</taxon>
        <taxon>Pseudomonadati</taxon>
        <taxon>Thermodesulfobacteriota</taxon>
        <taxon>Desulfobacteria</taxon>
        <taxon>Desulfobacterales</taxon>
        <taxon>Desulfococcaceae</taxon>
        <taxon>Desulfonema</taxon>
    </lineage>
</organism>
<sequence>MTNLRTEFVEGQSKTDKKMGEKKLTDLDGLYQNSFRG</sequence>
<proteinExistence type="predicted"/>
<evidence type="ECO:0000313" key="3">
    <source>
        <dbReference type="Proteomes" id="UP000663722"/>
    </source>
</evidence>
<reference evidence="2" key="1">
    <citation type="journal article" date="2021" name="Microb. Physiol.">
        <title>Proteogenomic Insights into the Physiology of Marine, Sulfate-Reducing, Filamentous Desulfonema limicola and Desulfonema magnum.</title>
        <authorList>
            <person name="Schnaars V."/>
            <person name="Wohlbrand L."/>
            <person name="Scheve S."/>
            <person name="Hinrichs C."/>
            <person name="Reinhardt R."/>
            <person name="Rabus R."/>
        </authorList>
    </citation>
    <scope>NUCLEOTIDE SEQUENCE</scope>
    <source>
        <strain evidence="2">4be13</strain>
    </source>
</reference>
<dbReference type="EMBL" id="CP061800">
    <property type="protein sequence ID" value="QTA91834.1"/>
    <property type="molecule type" value="Genomic_DNA"/>
</dbReference>
<dbReference type="Proteomes" id="UP000663722">
    <property type="component" value="Chromosome"/>
</dbReference>
<feature type="region of interest" description="Disordered" evidence="1">
    <location>
        <begin position="1"/>
        <end position="23"/>
    </location>
</feature>
<name>A0A975BU85_9BACT</name>
<keyword evidence="3" id="KW-1185">Reference proteome</keyword>
<gene>
    <name evidence="2" type="ORF">dnm_079080</name>
</gene>
<protein>
    <submittedName>
        <fullName evidence="2">Uncharacterized protein</fullName>
    </submittedName>
</protein>
<feature type="compositionally biased region" description="Basic and acidic residues" evidence="1">
    <location>
        <begin position="13"/>
        <end position="23"/>
    </location>
</feature>
<dbReference type="AlphaFoldDB" id="A0A975BU85"/>
<dbReference type="KEGG" id="dmm:dnm_079080"/>